<dbReference type="InterPro" id="IPR011059">
    <property type="entry name" value="Metal-dep_hydrolase_composite"/>
</dbReference>
<keyword evidence="3" id="KW-0862">Zinc</keyword>
<dbReference type="SUPFAM" id="SSF51556">
    <property type="entry name" value="Metallo-dependent hydrolases"/>
    <property type="match status" value="1"/>
</dbReference>
<protein>
    <submittedName>
        <fullName evidence="6">Aminodeoxyfutalosine deaminase</fullName>
        <ecNumber evidence="6">3.5.4.40</ecNumber>
    </submittedName>
</protein>
<dbReference type="Proteomes" id="UP000236173">
    <property type="component" value="Unassembled WGS sequence"/>
</dbReference>
<keyword evidence="1" id="KW-0479">Metal-binding</keyword>
<dbReference type="EMBL" id="BEHT01000043">
    <property type="protein sequence ID" value="GBC99924.1"/>
    <property type="molecule type" value="Genomic_DNA"/>
</dbReference>
<dbReference type="InterPro" id="IPR006680">
    <property type="entry name" value="Amidohydro-rel"/>
</dbReference>
<dbReference type="Pfam" id="PF22039">
    <property type="entry name" value="HUTI_composite_bact"/>
    <property type="match status" value="1"/>
</dbReference>
<dbReference type="InterPro" id="IPR054418">
    <property type="entry name" value="MQNX/HUTI_composite_N"/>
</dbReference>
<dbReference type="InterPro" id="IPR050287">
    <property type="entry name" value="MTA/SAH_deaminase"/>
</dbReference>
<dbReference type="GO" id="GO:0016810">
    <property type="term" value="F:hydrolase activity, acting on carbon-nitrogen (but not peptide) bonds"/>
    <property type="evidence" value="ECO:0007669"/>
    <property type="project" value="InterPro"/>
</dbReference>
<dbReference type="PANTHER" id="PTHR43794:SF11">
    <property type="entry name" value="AMIDOHYDROLASE-RELATED DOMAIN-CONTAINING PROTEIN"/>
    <property type="match status" value="1"/>
</dbReference>
<dbReference type="Gene3D" id="2.30.40.10">
    <property type="entry name" value="Urease, subunit C, domain 1"/>
    <property type="match status" value="1"/>
</dbReference>
<gene>
    <name evidence="6" type="ORF">HRbin17_02457</name>
</gene>
<dbReference type="Gene3D" id="3.20.20.140">
    <property type="entry name" value="Metal-dependent hydrolases"/>
    <property type="match status" value="1"/>
</dbReference>
<dbReference type="EC" id="3.5.4.40" evidence="6"/>
<name>A0A2H5XFF8_9BACT</name>
<accession>A0A2H5XFF8</accession>
<evidence type="ECO:0000259" key="5">
    <source>
        <dbReference type="Pfam" id="PF22039"/>
    </source>
</evidence>
<dbReference type="PANTHER" id="PTHR43794">
    <property type="entry name" value="AMINOHYDROLASE SSNA-RELATED"/>
    <property type="match status" value="1"/>
</dbReference>
<comment type="caution">
    <text evidence="6">The sequence shown here is derived from an EMBL/GenBank/DDBJ whole genome shotgun (WGS) entry which is preliminary data.</text>
</comment>
<feature type="domain" description="Aminodeoxyfutalosine deaminase/Imidazolonepropionase-like composite" evidence="5">
    <location>
        <begin position="26"/>
        <end position="49"/>
    </location>
</feature>
<dbReference type="InterPro" id="IPR032466">
    <property type="entry name" value="Metal_Hydrolase"/>
</dbReference>
<organism evidence="6 7">
    <name type="scientific">Candidatus Fervidibacter japonicus</name>
    <dbReference type="NCBI Taxonomy" id="2035412"/>
    <lineage>
        <taxon>Bacteria</taxon>
        <taxon>Candidatus Fervidibacterota</taxon>
        <taxon>Candidatus Fervidibacter</taxon>
    </lineage>
</organism>
<dbReference type="AlphaFoldDB" id="A0A2H5XFF8"/>
<sequence length="421" mass="45902">MQQPATPILLRARWVVPVTAPPIRDGAVLVHGERIAAVGSAQELLTRAPPQVQRMEFADGIVVAGLVNPHTHLENTHFADAINCQQPFDAWIAQMRMLVSAQSFDEAVAAARDGANKLLRYGVTCVGDSSFHGATLIALKEVGLRGIVFKEFICPTDDILDDRWTAFAAWLDNAPTDERVQVGIMVHAPYTVTPSAYRRALTLAMKRRLPFSTHVAEAPAERALIERRTGKWAQLPIAMALRDVPIGLSPIRYLNWLGVFRHDRLLLVHCVQVDDADIALLAVRPVWVVHCPRSNANLQVGTMPLQKMLAAGVKVCLATDGLASAESLNPLDEVRFARRQAHRDASFSPPLSADRWLRMVTLDAAAALGLDNAIGALKVGKQADIAVFPSGDTRDPLETLLGEATEAIATMVAGRFVWLAK</sequence>
<feature type="domain" description="Amidohydrolase-related" evidence="4">
    <location>
        <begin position="61"/>
        <end position="416"/>
    </location>
</feature>
<keyword evidence="2 6" id="KW-0378">Hydrolase</keyword>
<evidence type="ECO:0000256" key="3">
    <source>
        <dbReference type="ARBA" id="ARBA00022833"/>
    </source>
</evidence>
<evidence type="ECO:0000313" key="7">
    <source>
        <dbReference type="Proteomes" id="UP000236173"/>
    </source>
</evidence>
<dbReference type="GO" id="GO:0046872">
    <property type="term" value="F:metal ion binding"/>
    <property type="evidence" value="ECO:0007669"/>
    <property type="project" value="UniProtKB-KW"/>
</dbReference>
<evidence type="ECO:0000313" key="6">
    <source>
        <dbReference type="EMBL" id="GBC99924.1"/>
    </source>
</evidence>
<evidence type="ECO:0000259" key="4">
    <source>
        <dbReference type="Pfam" id="PF01979"/>
    </source>
</evidence>
<dbReference type="Pfam" id="PF01979">
    <property type="entry name" value="Amidohydro_1"/>
    <property type="match status" value="1"/>
</dbReference>
<evidence type="ECO:0000256" key="1">
    <source>
        <dbReference type="ARBA" id="ARBA00022723"/>
    </source>
</evidence>
<evidence type="ECO:0000256" key="2">
    <source>
        <dbReference type="ARBA" id="ARBA00022801"/>
    </source>
</evidence>
<proteinExistence type="predicted"/>
<reference evidence="7" key="1">
    <citation type="submission" date="2017-09" db="EMBL/GenBank/DDBJ databases">
        <title>Metaegenomics of thermophilic ammonia-oxidizing enrichment culture.</title>
        <authorList>
            <person name="Kato S."/>
            <person name="Suzuki K."/>
        </authorList>
    </citation>
    <scope>NUCLEOTIDE SEQUENCE [LARGE SCALE GENOMIC DNA]</scope>
</reference>
<dbReference type="SUPFAM" id="SSF51338">
    <property type="entry name" value="Composite domain of metallo-dependent hydrolases"/>
    <property type="match status" value="2"/>
</dbReference>